<keyword evidence="2" id="KW-1185">Reference proteome</keyword>
<dbReference type="EMBL" id="UZAJ01016491">
    <property type="protein sequence ID" value="VDO76383.1"/>
    <property type="molecule type" value="Genomic_DNA"/>
</dbReference>
<gene>
    <name evidence="1" type="ORF">OFLC_LOCUS11430</name>
</gene>
<organism evidence="3">
    <name type="scientific">Onchocerca flexuosa</name>
    <dbReference type="NCBI Taxonomy" id="387005"/>
    <lineage>
        <taxon>Eukaryota</taxon>
        <taxon>Metazoa</taxon>
        <taxon>Ecdysozoa</taxon>
        <taxon>Nematoda</taxon>
        <taxon>Chromadorea</taxon>
        <taxon>Rhabditida</taxon>
        <taxon>Spirurina</taxon>
        <taxon>Spiruromorpha</taxon>
        <taxon>Filarioidea</taxon>
        <taxon>Onchocercidae</taxon>
        <taxon>Onchocerca</taxon>
    </lineage>
</organism>
<evidence type="ECO:0000313" key="2">
    <source>
        <dbReference type="Proteomes" id="UP000267606"/>
    </source>
</evidence>
<reference evidence="3" key="1">
    <citation type="submission" date="2016-06" db="UniProtKB">
        <authorList>
            <consortium name="WormBaseParasite"/>
        </authorList>
    </citation>
    <scope>IDENTIFICATION</scope>
</reference>
<evidence type="ECO:0000313" key="3">
    <source>
        <dbReference type="WBParaSite" id="OFLC_0001142701-mRNA-1"/>
    </source>
</evidence>
<evidence type="ECO:0000313" key="1">
    <source>
        <dbReference type="EMBL" id="VDO76383.1"/>
    </source>
</evidence>
<dbReference type="STRING" id="387005.A0A183HVB5"/>
<dbReference type="Proteomes" id="UP000267606">
    <property type="component" value="Unassembled WGS sequence"/>
</dbReference>
<name>A0A183HVB5_9BILA</name>
<protein>
    <submittedName>
        <fullName evidence="3">DDE_Tnp_1_7 domain-containing protein</fullName>
    </submittedName>
</protein>
<dbReference type="WBParaSite" id="OFLC_0001142701-mRNA-1">
    <property type="protein sequence ID" value="OFLC_0001142701-mRNA-1"/>
    <property type="gene ID" value="OFLC_0001142701"/>
</dbReference>
<dbReference type="AlphaFoldDB" id="A0A183HVB5"/>
<accession>A0A183HVB5</accession>
<sequence>MEIVIEFCLHSFFAEFKSLWRNASVDHLDEKKIEEYLQKHGIDVMKDLGPKKLTVAPPKRKLPRRRANQKVHNEHLTDVLEDYSICKILTAIPVPTLDYEKSRIVTESRNLQSLKTGNAPNCLPFGDLWYPIAINEIKT</sequence>
<reference evidence="1 2" key="2">
    <citation type="submission" date="2018-11" db="EMBL/GenBank/DDBJ databases">
        <authorList>
            <consortium name="Pathogen Informatics"/>
        </authorList>
    </citation>
    <scope>NUCLEOTIDE SEQUENCE [LARGE SCALE GENOMIC DNA]</scope>
</reference>
<proteinExistence type="predicted"/>